<sequence>MKQPLRLIGLGLRCFRPFGETTVAFERLAKKAAVSHREKVEKFNAQMSELTEFNDIPKRSRHEFPENLDKVGRFLNEMGLEHTVLKLPG</sequence>
<dbReference type="AlphaFoldDB" id="A0A0M3HLB0"/>
<protein>
    <submittedName>
        <fullName evidence="2">ATP synthase-coupling factor 6, mitochondrial</fullName>
    </submittedName>
</protein>
<accession>A0A0M3HLB0</accession>
<organism evidence="1 2">
    <name type="scientific">Ascaris lumbricoides</name>
    <name type="common">Giant roundworm</name>
    <dbReference type="NCBI Taxonomy" id="6252"/>
    <lineage>
        <taxon>Eukaryota</taxon>
        <taxon>Metazoa</taxon>
        <taxon>Ecdysozoa</taxon>
        <taxon>Nematoda</taxon>
        <taxon>Chromadorea</taxon>
        <taxon>Rhabditida</taxon>
        <taxon>Spirurina</taxon>
        <taxon>Ascaridomorpha</taxon>
        <taxon>Ascaridoidea</taxon>
        <taxon>Ascarididae</taxon>
        <taxon>Ascaris</taxon>
    </lineage>
</organism>
<dbReference type="WBParaSite" id="ALUE_0000230501-mRNA-1">
    <property type="protein sequence ID" value="ALUE_0000230501-mRNA-1"/>
    <property type="gene ID" value="ALUE_0000230501"/>
</dbReference>
<proteinExistence type="predicted"/>
<name>A0A0M3HLB0_ASCLU</name>
<evidence type="ECO:0000313" key="1">
    <source>
        <dbReference type="Proteomes" id="UP000036681"/>
    </source>
</evidence>
<dbReference type="Proteomes" id="UP000036681">
    <property type="component" value="Unplaced"/>
</dbReference>
<keyword evidence="1" id="KW-1185">Reference proteome</keyword>
<reference evidence="2" key="1">
    <citation type="submission" date="2017-02" db="UniProtKB">
        <authorList>
            <consortium name="WormBaseParasite"/>
        </authorList>
    </citation>
    <scope>IDENTIFICATION</scope>
</reference>
<evidence type="ECO:0000313" key="2">
    <source>
        <dbReference type="WBParaSite" id="ALUE_0000230501-mRNA-1"/>
    </source>
</evidence>